<dbReference type="Pfam" id="PF08309">
    <property type="entry name" value="LVIVD"/>
    <property type="match status" value="2"/>
</dbReference>
<sequence>TEVSRWEETYIHDIYVKNDTAYACDIYNGSLFIIDVSDKTNPTTMVEHNYSNYGCHAVWVTDDSKYAVTGDEENGGYVYIFDIQDFDNINMVATWYPDEPEVQNKSVHNVLIKDDLLYVSYYVYGTRIVDISDPYNPTEVGYYDWYPGQNGLYSGNWGVYPFTENGLIYSTDYTGNGFFIMSYPYMGEIGFEEILDTENNVDPISITVSIDESPDYNIDYSSLKIYWGIDQTISDSTTLTSSGNNYIGSITPTGQNGTIHYYVAFNTTSGERVTRPYGAPYANFTFNIGTDYVNPEIELITDLADQFYPSGSYEVASIASDNIGISMVELFWQADNGEIQSATCIDDYDQELGLIYVGILSYDNISPGTEISYWMEATDVSSQSNQSESELKHFIISDSYVLGDFENEEALDRWELGDWGRQYINHDLKWAINDSPSGLYSSNAYNPCYLIEPLDLSHFNQAYIKFNSGELLYPGDYGYLQIKRGNAAGWSTLLTIHNYNNQELVERFVNLNSFINES</sequence>
<dbReference type="EMBL" id="UINC01051097">
    <property type="protein sequence ID" value="SVB64838.1"/>
    <property type="molecule type" value="Genomic_DNA"/>
</dbReference>
<organism evidence="1">
    <name type="scientific">marine metagenome</name>
    <dbReference type="NCBI Taxonomy" id="408172"/>
    <lineage>
        <taxon>unclassified sequences</taxon>
        <taxon>metagenomes</taxon>
        <taxon>ecological metagenomes</taxon>
    </lineage>
</organism>
<proteinExistence type="predicted"/>
<gene>
    <name evidence="1" type="ORF">METZ01_LOCUS217692</name>
</gene>
<name>A0A382FP47_9ZZZZ</name>
<protein>
    <recommendedName>
        <fullName evidence="2">Choice-of-anchor B family protein</fullName>
    </recommendedName>
</protein>
<dbReference type="AlphaFoldDB" id="A0A382FP47"/>
<accession>A0A382FP47</accession>
<reference evidence="1" key="1">
    <citation type="submission" date="2018-05" db="EMBL/GenBank/DDBJ databases">
        <authorList>
            <person name="Lanie J.A."/>
            <person name="Ng W.-L."/>
            <person name="Kazmierczak K.M."/>
            <person name="Andrzejewski T.M."/>
            <person name="Davidsen T.M."/>
            <person name="Wayne K.J."/>
            <person name="Tettelin H."/>
            <person name="Glass J.I."/>
            <person name="Rusch D."/>
            <person name="Podicherti R."/>
            <person name="Tsui H.-C.T."/>
            <person name="Winkler M.E."/>
        </authorList>
    </citation>
    <scope>NUCLEOTIDE SEQUENCE</scope>
</reference>
<feature type="non-terminal residue" evidence="1">
    <location>
        <position position="1"/>
    </location>
</feature>
<dbReference type="SUPFAM" id="SSF101908">
    <property type="entry name" value="Putative isomerase YbhE"/>
    <property type="match status" value="1"/>
</dbReference>
<dbReference type="InterPro" id="IPR013211">
    <property type="entry name" value="LVIVD"/>
</dbReference>
<evidence type="ECO:0008006" key="2">
    <source>
        <dbReference type="Google" id="ProtNLM"/>
    </source>
</evidence>
<feature type="non-terminal residue" evidence="1">
    <location>
        <position position="518"/>
    </location>
</feature>
<evidence type="ECO:0000313" key="1">
    <source>
        <dbReference type="EMBL" id="SVB64838.1"/>
    </source>
</evidence>